<dbReference type="InterPro" id="IPR036397">
    <property type="entry name" value="RNaseH_sf"/>
</dbReference>
<organism evidence="11 12">
    <name type="scientific">Pinctada imbricata</name>
    <name type="common">Atlantic pearl-oyster</name>
    <name type="synonym">Pinctada martensii</name>
    <dbReference type="NCBI Taxonomy" id="66713"/>
    <lineage>
        <taxon>Eukaryota</taxon>
        <taxon>Metazoa</taxon>
        <taxon>Spiralia</taxon>
        <taxon>Lophotrochozoa</taxon>
        <taxon>Mollusca</taxon>
        <taxon>Bivalvia</taxon>
        <taxon>Autobranchia</taxon>
        <taxon>Pteriomorphia</taxon>
        <taxon>Pterioida</taxon>
        <taxon>Pterioidea</taxon>
        <taxon>Pteriidae</taxon>
        <taxon>Pinctada</taxon>
    </lineage>
</organism>
<dbReference type="Pfam" id="PF25179">
    <property type="entry name" value="LMF1_C"/>
    <property type="match status" value="1"/>
</dbReference>
<evidence type="ECO:0000256" key="1">
    <source>
        <dbReference type="ARBA" id="ARBA00004477"/>
    </source>
</evidence>
<dbReference type="PANTHER" id="PTHR14463">
    <property type="entry name" value="LIPASE MATURATION FACTOR"/>
    <property type="match status" value="1"/>
</dbReference>
<feature type="transmembrane region" description="Helical" evidence="8">
    <location>
        <begin position="359"/>
        <end position="381"/>
    </location>
</feature>
<feature type="transmembrane region" description="Helical" evidence="8">
    <location>
        <begin position="12"/>
        <end position="30"/>
    </location>
</feature>
<comment type="similarity">
    <text evidence="2 8">Belongs to the lipase maturation factor family.</text>
</comment>
<dbReference type="Pfam" id="PF06762">
    <property type="entry name" value="LMF1"/>
    <property type="match status" value="1"/>
</dbReference>
<dbReference type="EMBL" id="VSWD01000005">
    <property type="protein sequence ID" value="KAK3102953.1"/>
    <property type="molecule type" value="Genomic_DNA"/>
</dbReference>
<keyword evidence="7" id="KW-0325">Glycoprotein</keyword>
<proteinExistence type="inferred from homology"/>
<dbReference type="InterPro" id="IPR009613">
    <property type="entry name" value="LMF"/>
</dbReference>
<feature type="transmembrane region" description="Helical" evidence="8">
    <location>
        <begin position="78"/>
        <end position="98"/>
    </location>
</feature>
<gene>
    <name evidence="11" type="ORF">FSP39_015246</name>
</gene>
<evidence type="ECO:0000256" key="6">
    <source>
        <dbReference type="ARBA" id="ARBA00023136"/>
    </source>
</evidence>
<dbReference type="GO" id="GO:0051604">
    <property type="term" value="P:protein maturation"/>
    <property type="evidence" value="ECO:0007669"/>
    <property type="project" value="InterPro"/>
</dbReference>
<feature type="domain" description="Lipase maturation factor 1/2 N-terminal" evidence="9">
    <location>
        <begin position="127"/>
        <end position="292"/>
    </location>
</feature>
<reference evidence="11" key="1">
    <citation type="submission" date="2019-08" db="EMBL/GenBank/DDBJ databases">
        <title>The improved chromosome-level genome for the pearl oyster Pinctada fucata martensii using PacBio sequencing and Hi-C.</title>
        <authorList>
            <person name="Zheng Z."/>
        </authorList>
    </citation>
    <scope>NUCLEOTIDE SEQUENCE</scope>
    <source>
        <strain evidence="11">ZZ-2019</strain>
        <tissue evidence="11">Adductor muscle</tissue>
    </source>
</reference>
<evidence type="ECO:0000256" key="8">
    <source>
        <dbReference type="RuleBase" id="RU361229"/>
    </source>
</evidence>
<feature type="transmembrane region" description="Helical" evidence="8">
    <location>
        <begin position="251"/>
        <end position="268"/>
    </location>
</feature>
<sequence>MHDLRYSRDFFLWCMSAVYLFAFSSLYVQIPGLYGDNGILPAKFVVKQDVDSLQELMKGPPSLLRYVHKIGLDVETGMDFLCLLGVAVSFLSVVFYSARDTISFAVLWILYFSLYQASHIVGQTFLWFQWDILLLEAGFLTIIVAPFNLQLPWRLFRISAHHQHDTITMWLVRWLLFRLMFASGVVKLTSGCPTWWGLTALTIHFESQCIPTPLAWVWHNLPLWFMKLSCVATFVIEIAVPFLFFVPVKSIRYFSFFAQILLQILIIITGNYNFFNLLTIALCVSLLDDDFILHRRGKRPSHFEKLTNLLFAICCYGYIGFHTWKKFSLKIHFSPFSVDSGIAFSEKQFDRWLDQVVPISIALGAVSLGYEVVISLCRCMIQGSGVIQKLWSSALCIAFSIIAIFMFCISLPSFTVINQEAQRHLPKEVKMYHSKVRDYRLVGSYGLFRRMTGVGGRPEVVIEGSNSVNSEWKEYHFLYKPGNLSSPPPVVAPHQPRLDWQMWFAALGNYQHNPWFVNLVYRLLTNQEEVLQLLDYNPFPKKPPRYIRAKLYHYYFTGKNKGDKWYSKKNWWARKEVSEYFPALDVENQSLVSYLKQNNIYQSKKAKRKARSTIGDIVFWIRSKLQENIKLKNHKKQTIGVLVHQDNVPVHKSVTDMDAIHDCGFNLIEHPPYSPDLAPSNFHLFPKLKAAISGTHFQSDDDVILAVDGFQTSQDKEFFKSGIEALKHR</sequence>
<protein>
    <recommendedName>
        <fullName evidence="8">Lipase maturation factor</fullName>
    </recommendedName>
</protein>
<evidence type="ECO:0000313" key="12">
    <source>
        <dbReference type="Proteomes" id="UP001186944"/>
    </source>
</evidence>
<evidence type="ECO:0000256" key="7">
    <source>
        <dbReference type="ARBA" id="ARBA00023180"/>
    </source>
</evidence>
<dbReference type="PANTHER" id="PTHR14463:SF5">
    <property type="entry name" value="LIPASE MATURATION FACTOR 2"/>
    <property type="match status" value="1"/>
</dbReference>
<dbReference type="Proteomes" id="UP001186944">
    <property type="component" value="Unassembled WGS sequence"/>
</dbReference>
<keyword evidence="4 8" id="KW-0256">Endoplasmic reticulum</keyword>
<feature type="transmembrane region" description="Helical" evidence="8">
    <location>
        <begin position="224"/>
        <end position="244"/>
    </location>
</feature>
<name>A0AA88YDQ8_PINIB</name>
<feature type="transmembrane region" description="Helical" evidence="8">
    <location>
        <begin position="170"/>
        <end position="189"/>
    </location>
</feature>
<comment type="function">
    <text evidence="8">Involved in the maturation of specific proteins in the endoplasmic reticulum.</text>
</comment>
<dbReference type="InterPro" id="IPR057434">
    <property type="entry name" value="LMF1/2_N"/>
</dbReference>
<evidence type="ECO:0000259" key="10">
    <source>
        <dbReference type="Pfam" id="PF25179"/>
    </source>
</evidence>
<evidence type="ECO:0000313" key="11">
    <source>
        <dbReference type="EMBL" id="KAK3102953.1"/>
    </source>
</evidence>
<evidence type="ECO:0000256" key="3">
    <source>
        <dbReference type="ARBA" id="ARBA00022692"/>
    </source>
</evidence>
<comment type="subcellular location">
    <subcellularLocation>
        <location evidence="1 8">Endoplasmic reticulum membrane</location>
        <topology evidence="1 8">Multi-pass membrane protein</topology>
    </subcellularLocation>
</comment>
<dbReference type="InterPro" id="IPR057433">
    <property type="entry name" value="LMF1/2_C"/>
</dbReference>
<evidence type="ECO:0000256" key="5">
    <source>
        <dbReference type="ARBA" id="ARBA00022989"/>
    </source>
</evidence>
<dbReference type="GO" id="GO:0003676">
    <property type="term" value="F:nucleic acid binding"/>
    <property type="evidence" value="ECO:0007669"/>
    <property type="project" value="InterPro"/>
</dbReference>
<evidence type="ECO:0000256" key="2">
    <source>
        <dbReference type="ARBA" id="ARBA00005512"/>
    </source>
</evidence>
<comment type="caution">
    <text evidence="11">The sequence shown here is derived from an EMBL/GenBank/DDBJ whole genome shotgun (WGS) entry which is preliminary data.</text>
</comment>
<evidence type="ECO:0000259" key="9">
    <source>
        <dbReference type="Pfam" id="PF06762"/>
    </source>
</evidence>
<dbReference type="GO" id="GO:0005789">
    <property type="term" value="C:endoplasmic reticulum membrane"/>
    <property type="evidence" value="ECO:0007669"/>
    <property type="project" value="UniProtKB-SubCell"/>
</dbReference>
<dbReference type="Gene3D" id="3.30.420.10">
    <property type="entry name" value="Ribonuclease H-like superfamily/Ribonuclease H"/>
    <property type="match status" value="1"/>
</dbReference>
<dbReference type="AlphaFoldDB" id="A0AA88YDQ8"/>
<evidence type="ECO:0000256" key="4">
    <source>
        <dbReference type="ARBA" id="ARBA00022824"/>
    </source>
</evidence>
<feature type="transmembrane region" description="Helical" evidence="8">
    <location>
        <begin position="132"/>
        <end position="149"/>
    </location>
</feature>
<keyword evidence="5 8" id="KW-1133">Transmembrane helix</keyword>
<keyword evidence="3 8" id="KW-0812">Transmembrane</keyword>
<keyword evidence="12" id="KW-1185">Reference proteome</keyword>
<accession>A0AA88YDQ8</accession>
<feature type="transmembrane region" description="Helical" evidence="8">
    <location>
        <begin position="393"/>
        <end position="414"/>
    </location>
</feature>
<keyword evidence="6 8" id="KW-0472">Membrane</keyword>
<feature type="domain" description="Lipase maturation factor 1/2 C-terminal" evidence="10">
    <location>
        <begin position="441"/>
        <end position="582"/>
    </location>
</feature>
<feature type="transmembrane region" description="Helical" evidence="8">
    <location>
        <begin position="105"/>
        <end position="126"/>
    </location>
</feature>